<evidence type="ECO:0000313" key="2">
    <source>
        <dbReference type="EMBL" id="KAJ7333830.1"/>
    </source>
</evidence>
<dbReference type="OrthoDB" id="5959544at2759"/>
<evidence type="ECO:0000256" key="1">
    <source>
        <dbReference type="SAM" id="Phobius"/>
    </source>
</evidence>
<keyword evidence="1" id="KW-0812">Transmembrane</keyword>
<dbReference type="Gene3D" id="1.20.1070.10">
    <property type="entry name" value="Rhodopsin 7-helix transmembrane proteins"/>
    <property type="match status" value="1"/>
</dbReference>
<accession>A0A9W9YCP9</accession>
<keyword evidence="3" id="KW-1185">Reference proteome</keyword>
<organism evidence="2 3">
    <name type="scientific">Desmophyllum pertusum</name>
    <dbReference type="NCBI Taxonomy" id="174260"/>
    <lineage>
        <taxon>Eukaryota</taxon>
        <taxon>Metazoa</taxon>
        <taxon>Cnidaria</taxon>
        <taxon>Anthozoa</taxon>
        <taxon>Hexacorallia</taxon>
        <taxon>Scleractinia</taxon>
        <taxon>Caryophylliina</taxon>
        <taxon>Caryophylliidae</taxon>
        <taxon>Desmophyllum</taxon>
    </lineage>
</organism>
<name>A0A9W9YCP9_9CNID</name>
<keyword evidence="1" id="KW-0472">Membrane</keyword>
<dbReference type="EMBL" id="MU827785">
    <property type="protein sequence ID" value="KAJ7333830.1"/>
    <property type="molecule type" value="Genomic_DNA"/>
</dbReference>
<feature type="transmembrane region" description="Helical" evidence="1">
    <location>
        <begin position="63"/>
        <end position="91"/>
    </location>
</feature>
<comment type="caution">
    <text evidence="2">The sequence shown here is derived from an EMBL/GenBank/DDBJ whole genome shotgun (WGS) entry which is preliminary data.</text>
</comment>
<dbReference type="AlphaFoldDB" id="A0A9W9YCP9"/>
<proteinExistence type="predicted"/>
<keyword evidence="1" id="KW-1133">Transmembrane helix</keyword>
<reference evidence="2" key="1">
    <citation type="submission" date="2023-01" db="EMBL/GenBank/DDBJ databases">
        <title>Genome assembly of the deep-sea coral Lophelia pertusa.</title>
        <authorList>
            <person name="Herrera S."/>
            <person name="Cordes E."/>
        </authorList>
    </citation>
    <scope>NUCLEOTIDE SEQUENCE</scope>
    <source>
        <strain evidence="2">USNM1676648</strain>
        <tissue evidence="2">Polyp</tissue>
    </source>
</reference>
<evidence type="ECO:0000313" key="3">
    <source>
        <dbReference type="Proteomes" id="UP001163046"/>
    </source>
</evidence>
<dbReference type="SUPFAM" id="SSF81321">
    <property type="entry name" value="Family A G protein-coupled receptor-like"/>
    <property type="match status" value="1"/>
</dbReference>
<dbReference type="Proteomes" id="UP001163046">
    <property type="component" value="Unassembled WGS sequence"/>
</dbReference>
<gene>
    <name evidence="2" type="ORF">OS493_015922</name>
</gene>
<feature type="transmembrane region" description="Helical" evidence="1">
    <location>
        <begin position="20"/>
        <end position="51"/>
    </location>
</feature>
<sequence length="106" mass="11695">MNSSTLNATNTTRGDFNYHLYYTVGIVVILVLSVLAVATVVSNGVFLWTFYKDPLKCLRTPSAIFIAGLTSANFLTGLIVEPALVVFYIIWLHVSNSKDVIKFFAS</sequence>
<protein>
    <submittedName>
        <fullName evidence="2">Uncharacterized protein</fullName>
    </submittedName>
</protein>